<dbReference type="SUPFAM" id="SSF88659">
    <property type="entry name" value="Sigma3 and sigma4 domains of RNA polymerase sigma factors"/>
    <property type="match status" value="2"/>
</dbReference>
<protein>
    <submittedName>
        <fullName evidence="8">Sigma-70 family RNA polymerase sigma factor</fullName>
    </submittedName>
</protein>
<evidence type="ECO:0000313" key="9">
    <source>
        <dbReference type="Proteomes" id="UP001267426"/>
    </source>
</evidence>
<evidence type="ECO:0000259" key="6">
    <source>
        <dbReference type="Pfam" id="PF04542"/>
    </source>
</evidence>
<dbReference type="Pfam" id="PF04542">
    <property type="entry name" value="Sigma70_r2"/>
    <property type="match status" value="1"/>
</dbReference>
<dbReference type="Gene3D" id="1.20.140.160">
    <property type="match status" value="1"/>
</dbReference>
<dbReference type="PANTHER" id="PTHR30385">
    <property type="entry name" value="SIGMA FACTOR F FLAGELLAR"/>
    <property type="match status" value="1"/>
</dbReference>
<evidence type="ECO:0000313" key="8">
    <source>
        <dbReference type="EMBL" id="MDT0631375.1"/>
    </source>
</evidence>
<keyword evidence="3" id="KW-0238">DNA-binding</keyword>
<dbReference type="Pfam" id="PF04545">
    <property type="entry name" value="Sigma70_r4"/>
    <property type="match status" value="1"/>
</dbReference>
<dbReference type="SUPFAM" id="SSF88946">
    <property type="entry name" value="Sigma2 domain of RNA polymerase sigma factors"/>
    <property type="match status" value="1"/>
</dbReference>
<dbReference type="EMBL" id="JAVRHT010000011">
    <property type="protein sequence ID" value="MDT0631375.1"/>
    <property type="molecule type" value="Genomic_DNA"/>
</dbReference>
<dbReference type="RefSeq" id="WP_311662718.1">
    <property type="nucleotide sequence ID" value="NZ_JAVRHT010000011.1"/>
</dbReference>
<keyword evidence="9" id="KW-1185">Reference proteome</keyword>
<feature type="domain" description="RNA polymerase sigma-70 region 3" evidence="5">
    <location>
        <begin position="106"/>
        <end position="177"/>
    </location>
</feature>
<organism evidence="8 9">
    <name type="scientific">Rubrivirga litoralis</name>
    <dbReference type="NCBI Taxonomy" id="3075598"/>
    <lineage>
        <taxon>Bacteria</taxon>
        <taxon>Pseudomonadati</taxon>
        <taxon>Rhodothermota</taxon>
        <taxon>Rhodothermia</taxon>
        <taxon>Rhodothermales</taxon>
        <taxon>Rubricoccaceae</taxon>
        <taxon>Rubrivirga</taxon>
    </lineage>
</organism>
<evidence type="ECO:0000256" key="4">
    <source>
        <dbReference type="ARBA" id="ARBA00023163"/>
    </source>
</evidence>
<evidence type="ECO:0000256" key="2">
    <source>
        <dbReference type="ARBA" id="ARBA00023082"/>
    </source>
</evidence>
<evidence type="ECO:0000256" key="3">
    <source>
        <dbReference type="ARBA" id="ARBA00023125"/>
    </source>
</evidence>
<feature type="domain" description="RNA polymerase sigma-70 region 4" evidence="7">
    <location>
        <begin position="199"/>
        <end position="244"/>
    </location>
</feature>
<dbReference type="Pfam" id="PF04539">
    <property type="entry name" value="Sigma70_r3"/>
    <property type="match status" value="1"/>
</dbReference>
<evidence type="ECO:0000259" key="5">
    <source>
        <dbReference type="Pfam" id="PF04539"/>
    </source>
</evidence>
<keyword evidence="1" id="KW-0805">Transcription regulation</keyword>
<reference evidence="8 9" key="1">
    <citation type="submission" date="2023-09" db="EMBL/GenBank/DDBJ databases">
        <authorList>
            <person name="Rey-Velasco X."/>
        </authorList>
    </citation>
    <scope>NUCLEOTIDE SEQUENCE [LARGE SCALE GENOMIC DNA]</scope>
    <source>
        <strain evidence="8 9">F394</strain>
    </source>
</reference>
<dbReference type="NCBIfam" id="TIGR02937">
    <property type="entry name" value="sigma70-ECF"/>
    <property type="match status" value="1"/>
</dbReference>
<dbReference type="InterPro" id="IPR014284">
    <property type="entry name" value="RNA_pol_sigma-70_dom"/>
</dbReference>
<name>A0ABU3BQ25_9BACT</name>
<accession>A0ABU3BQ25</accession>
<feature type="domain" description="RNA polymerase sigma-70 region 2" evidence="6">
    <location>
        <begin position="29"/>
        <end position="94"/>
    </location>
</feature>
<dbReference type="PANTHER" id="PTHR30385:SF7">
    <property type="entry name" value="RNA POLYMERASE SIGMA FACTOR FLIA"/>
    <property type="match status" value="1"/>
</dbReference>
<dbReference type="InterPro" id="IPR000943">
    <property type="entry name" value="RNA_pol_sigma70"/>
</dbReference>
<dbReference type="InterPro" id="IPR007624">
    <property type="entry name" value="RNA_pol_sigma70_r3"/>
</dbReference>
<proteinExistence type="predicted"/>
<keyword evidence="2" id="KW-0731">Sigma factor</keyword>
<evidence type="ECO:0000259" key="7">
    <source>
        <dbReference type="Pfam" id="PF04545"/>
    </source>
</evidence>
<dbReference type="Gene3D" id="1.10.1740.10">
    <property type="match status" value="1"/>
</dbReference>
<dbReference type="CDD" id="cd06171">
    <property type="entry name" value="Sigma70_r4"/>
    <property type="match status" value="1"/>
</dbReference>
<dbReference type="InterPro" id="IPR013325">
    <property type="entry name" value="RNA_pol_sigma_r2"/>
</dbReference>
<dbReference type="InterPro" id="IPR013324">
    <property type="entry name" value="RNA_pol_sigma_r3/r4-like"/>
</dbReference>
<evidence type="ECO:0000256" key="1">
    <source>
        <dbReference type="ARBA" id="ARBA00023015"/>
    </source>
</evidence>
<dbReference type="PRINTS" id="PR00046">
    <property type="entry name" value="SIGMA70FCT"/>
</dbReference>
<dbReference type="InterPro" id="IPR007627">
    <property type="entry name" value="RNA_pol_sigma70_r2"/>
</dbReference>
<keyword evidence="4" id="KW-0804">Transcription</keyword>
<gene>
    <name evidence="8" type="ORF">RM540_06390</name>
</gene>
<sequence>MAPPDLQDAVDRYLDDPTPRRREAAVLAALPLVHSIVGKVRAPDHPLTSPEDLEGSAIEGLLQALDSYDPNRGVLFATHAYRRVRGSVVDALRAIDVLSSAKRKRMGEVRRATSSLRQTLGHEPSDDDVAAAVGLSVRDYHALLSEAQLRYTLSLDRPASADPEAAALGDLVADADAGAGFEAVEQGSLQAQLAREIPRLPERQRTILALYYHEDLTLREVGEVLGVSDARISQILGKILLTLRGRLMAERAAA</sequence>
<dbReference type="Proteomes" id="UP001267426">
    <property type="component" value="Unassembled WGS sequence"/>
</dbReference>
<dbReference type="InterPro" id="IPR007630">
    <property type="entry name" value="RNA_pol_sigma70_r4"/>
</dbReference>
<comment type="caution">
    <text evidence="8">The sequence shown here is derived from an EMBL/GenBank/DDBJ whole genome shotgun (WGS) entry which is preliminary data.</text>
</comment>